<dbReference type="OrthoDB" id="9394855at2759"/>
<dbReference type="Proteomes" id="UP000694560">
    <property type="component" value="Unplaced"/>
</dbReference>
<dbReference type="AlphaFoldDB" id="A0A8C5T912"/>
<sequence length="63" mass="6825">MDDNAASREERVPVAIHQHALHGGLREPRPLRARTAHAGGFARPAQPEPALRAACTCPEPLRP</sequence>
<evidence type="ECO:0000313" key="2">
    <source>
        <dbReference type="Proteomes" id="UP000694560"/>
    </source>
</evidence>
<reference evidence="1" key="1">
    <citation type="submission" date="2025-08" db="UniProtKB">
        <authorList>
            <consortium name="Ensembl"/>
        </authorList>
    </citation>
    <scope>IDENTIFICATION</scope>
</reference>
<protein>
    <submittedName>
        <fullName evidence="1">Uncharacterized protein</fullName>
    </submittedName>
</protein>
<evidence type="ECO:0000313" key="1">
    <source>
        <dbReference type="Ensembl" id="ENSMCSP00000003448.1"/>
    </source>
</evidence>
<dbReference type="Ensembl" id="ENSMCST00000003522.1">
    <property type="protein sequence ID" value="ENSMCSP00000003448.1"/>
    <property type="gene ID" value="ENSMCSG00000002478.1"/>
</dbReference>
<keyword evidence="2" id="KW-1185">Reference proteome</keyword>
<reference evidence="1" key="2">
    <citation type="submission" date="2025-09" db="UniProtKB">
        <authorList>
            <consortium name="Ensembl"/>
        </authorList>
    </citation>
    <scope>IDENTIFICATION</scope>
</reference>
<dbReference type="InterPro" id="IPR029407">
    <property type="entry name" value="KAAG1"/>
</dbReference>
<organism evidence="1 2">
    <name type="scientific">Malurus cyaneus samueli</name>
    <dbReference type="NCBI Taxonomy" id="2593467"/>
    <lineage>
        <taxon>Eukaryota</taxon>
        <taxon>Metazoa</taxon>
        <taxon>Chordata</taxon>
        <taxon>Craniata</taxon>
        <taxon>Vertebrata</taxon>
        <taxon>Euteleostomi</taxon>
        <taxon>Archelosauria</taxon>
        <taxon>Archosauria</taxon>
        <taxon>Dinosauria</taxon>
        <taxon>Saurischia</taxon>
        <taxon>Theropoda</taxon>
        <taxon>Coelurosauria</taxon>
        <taxon>Aves</taxon>
        <taxon>Neognathae</taxon>
        <taxon>Neoaves</taxon>
        <taxon>Telluraves</taxon>
        <taxon>Australaves</taxon>
        <taxon>Passeriformes</taxon>
        <taxon>Meliphagoidea</taxon>
        <taxon>Maluridae</taxon>
        <taxon>Malurus</taxon>
    </lineage>
</organism>
<proteinExistence type="predicted"/>
<accession>A0A8C5T912</accession>
<name>A0A8C5T912_9PASS</name>
<dbReference type="Pfam" id="PF15354">
    <property type="entry name" value="KAAG1"/>
    <property type="match status" value="1"/>
</dbReference>